<evidence type="ECO:0008006" key="4">
    <source>
        <dbReference type="Google" id="ProtNLM"/>
    </source>
</evidence>
<keyword evidence="3" id="KW-1185">Reference proteome</keyword>
<organism evidence="2 3">
    <name type="scientific">Neptunomonas concharum</name>
    <dbReference type="NCBI Taxonomy" id="1031538"/>
    <lineage>
        <taxon>Bacteria</taxon>
        <taxon>Pseudomonadati</taxon>
        <taxon>Pseudomonadota</taxon>
        <taxon>Gammaproteobacteria</taxon>
        <taxon>Oceanospirillales</taxon>
        <taxon>Oceanospirillaceae</taxon>
        <taxon>Neptunomonas</taxon>
    </lineage>
</organism>
<sequence>MHNLLKTSLLSTLLISTYALANDPVQERWTIDNLHQPESVVIDATDNSVFVSNINGAPAELNGKGYISRVSQDGKQLDQYWVEGLDAPKGMAIVGQHLFVADMQTLHMIDIPQGKIVKQFSVPNAKMLNDITAAPDGTVYVSDFLGGTIYRLHNDQLTAWFNSEQIPYPNGLLWDEDRLLIGNWGTEINPDFSTKTPGSLYQFKPNQKSLSVIPTGFELGNLDGIAVAGSSLYVSDWISGELFKLNNKERTLLLTLPKGLADIAVAKDTLYTPRMMENKVTAWAITNK</sequence>
<dbReference type="SUPFAM" id="SSF63825">
    <property type="entry name" value="YWTD domain"/>
    <property type="match status" value="1"/>
</dbReference>
<dbReference type="AlphaFoldDB" id="A0A5P1RDU6"/>
<evidence type="ECO:0000313" key="2">
    <source>
        <dbReference type="EMBL" id="QEQ97783.1"/>
    </source>
</evidence>
<dbReference type="OrthoDB" id="7675395at2"/>
<dbReference type="Gene3D" id="2.120.10.30">
    <property type="entry name" value="TolB, C-terminal domain"/>
    <property type="match status" value="1"/>
</dbReference>
<feature type="chain" id="PRO_5025032205" description="ATP/GTP-binding protein" evidence="1">
    <location>
        <begin position="22"/>
        <end position="288"/>
    </location>
</feature>
<protein>
    <recommendedName>
        <fullName evidence="4">ATP/GTP-binding protein</fullName>
    </recommendedName>
</protein>
<name>A0A5P1RDU6_9GAMM</name>
<feature type="signal peptide" evidence="1">
    <location>
        <begin position="1"/>
        <end position="21"/>
    </location>
</feature>
<dbReference type="RefSeq" id="WP_138987898.1">
    <property type="nucleotide sequence ID" value="NZ_CP043869.1"/>
</dbReference>
<dbReference type="InterPro" id="IPR011042">
    <property type="entry name" value="6-blade_b-propeller_TolB-like"/>
</dbReference>
<reference evidence="2 3" key="1">
    <citation type="journal article" date="2019" name="Biochem. Eng. J.">
        <title>Metabolic engineering of the marine bacteria Neptunomonas concharum for the production of acetoin and meso-2,3-butanediol from acetate.</title>
        <authorList>
            <person name="Li W."/>
            <person name="Pu N."/>
            <person name="Liu C.-X."/>
            <person name="Yuan Q.-P."/>
            <person name="Li Z.-J."/>
        </authorList>
    </citation>
    <scope>NUCLEOTIDE SEQUENCE [LARGE SCALE GENOMIC DNA]</scope>
    <source>
        <strain evidence="2 3">JCM17730</strain>
    </source>
</reference>
<evidence type="ECO:0000313" key="3">
    <source>
        <dbReference type="Proteomes" id="UP000324760"/>
    </source>
</evidence>
<dbReference type="KEGG" id="ncu:F0U83_14220"/>
<dbReference type="EMBL" id="CP043869">
    <property type="protein sequence ID" value="QEQ97783.1"/>
    <property type="molecule type" value="Genomic_DNA"/>
</dbReference>
<dbReference type="Proteomes" id="UP000324760">
    <property type="component" value="Chromosome"/>
</dbReference>
<accession>A0A5P1RDU6</accession>
<evidence type="ECO:0000256" key="1">
    <source>
        <dbReference type="SAM" id="SignalP"/>
    </source>
</evidence>
<proteinExistence type="predicted"/>
<gene>
    <name evidence="2" type="ORF">F0U83_14220</name>
</gene>
<keyword evidence="1" id="KW-0732">Signal</keyword>